<dbReference type="PANTHER" id="PTHR22946">
    <property type="entry name" value="DIENELACTONE HYDROLASE DOMAIN-CONTAINING PROTEIN-RELATED"/>
    <property type="match status" value="1"/>
</dbReference>
<keyword evidence="2 3" id="KW-0378">Hydrolase</keyword>
<dbReference type="AlphaFoldDB" id="A0A2N3ILT7"/>
<name>A0A2N3ILT7_AERSO</name>
<gene>
    <name evidence="3" type="primary">frsA</name>
    <name evidence="4" type="ORF">AOX56_09020</name>
</gene>
<evidence type="ECO:0000313" key="4">
    <source>
        <dbReference type="EMBL" id="PKQ71334.1"/>
    </source>
</evidence>
<dbReference type="PANTHER" id="PTHR22946:SF4">
    <property type="entry name" value="ESTERASE FRSA"/>
    <property type="match status" value="1"/>
</dbReference>
<dbReference type="EMBL" id="LJZX01000100">
    <property type="protein sequence ID" value="PKQ71334.1"/>
    <property type="molecule type" value="Genomic_DNA"/>
</dbReference>
<sequence>MDLNDDLNLTDKLFTRVKKVLETSEISNSSVADVADVAEAQLDQMFIDGSMSKSWYRLLRRPSWAWQGANPVEVEQTLAQIAMATGERTHDCYLDTIKGYVPGNWIYEWSQLAGTYFKRGRELCEQGDPKGALKQLLKAVRYYSIASYPHLKDDELADQAQLLGNMAYREAGRLFKVPLKEIQVPFRGKHIQGYLHLPTTDKPVPLVIISGGIDSLQLDFLNFYLKRLEPNGIGMLSLDMPGIGYAEHWPLVQDTSRLHQAVLHHLSDVAWVDHQRIAMVGFRLAGNVAARLAFIEPFKLRTVVCVGAGVNQLFTNQELFTKCPRMMRDSLANRLGADAAKWDDMRTKCQVFSLKTQGLLGTRTSVPILSIGHKKDFICPEQDVRALAAASRNGKAIVFDKQPLLEVYDKALDEIVEWLKQHLCT</sequence>
<dbReference type="InterPro" id="IPR010520">
    <property type="entry name" value="FrsA-like"/>
</dbReference>
<evidence type="ECO:0000313" key="5">
    <source>
        <dbReference type="Proteomes" id="UP000233526"/>
    </source>
</evidence>
<dbReference type="EC" id="3.1.1.1" evidence="3"/>
<keyword evidence="1 3" id="KW-0719">Serine esterase</keyword>
<comment type="caution">
    <text evidence="4">The sequence shown here is derived from an EMBL/GenBank/DDBJ whole genome shotgun (WGS) entry which is preliminary data.</text>
</comment>
<dbReference type="InterPro" id="IPR043423">
    <property type="entry name" value="FrsA"/>
</dbReference>
<evidence type="ECO:0000256" key="3">
    <source>
        <dbReference type="HAMAP-Rule" id="MF_01063"/>
    </source>
</evidence>
<dbReference type="Proteomes" id="UP000233526">
    <property type="component" value="Unassembled WGS sequence"/>
</dbReference>
<comment type="function">
    <text evidence="3">Catalyzes the hydrolysis of esters.</text>
</comment>
<proteinExistence type="inferred from homology"/>
<reference evidence="4 5" key="1">
    <citation type="journal article" date="2017" name="Front. Microbiol.">
        <title>Strong Genomic and Phenotypic Heterogeneity in the Aeromonas sobria Species Complex.</title>
        <authorList>
            <person name="Gauthier J."/>
            <person name="Vincent A.T."/>
            <person name="Charette S.J."/>
            <person name="Derome N."/>
        </authorList>
    </citation>
    <scope>NUCLEOTIDE SEQUENCE [LARGE SCALE GENOMIC DNA]</scope>
    <source>
        <strain evidence="4 5">JF2635</strain>
    </source>
</reference>
<organism evidence="4 5">
    <name type="scientific">Aeromonas sobria</name>
    <dbReference type="NCBI Taxonomy" id="646"/>
    <lineage>
        <taxon>Bacteria</taxon>
        <taxon>Pseudomonadati</taxon>
        <taxon>Pseudomonadota</taxon>
        <taxon>Gammaproteobacteria</taxon>
        <taxon>Aeromonadales</taxon>
        <taxon>Aeromonadaceae</taxon>
        <taxon>Aeromonas</taxon>
    </lineage>
</organism>
<dbReference type="NCBIfam" id="NF003460">
    <property type="entry name" value="PRK05077.1"/>
    <property type="match status" value="1"/>
</dbReference>
<dbReference type="SUPFAM" id="SSF53474">
    <property type="entry name" value="alpha/beta-Hydrolases"/>
    <property type="match status" value="1"/>
</dbReference>
<evidence type="ECO:0000256" key="1">
    <source>
        <dbReference type="ARBA" id="ARBA00022487"/>
    </source>
</evidence>
<dbReference type="Gene3D" id="3.40.50.1820">
    <property type="entry name" value="alpha/beta hydrolase"/>
    <property type="match status" value="1"/>
</dbReference>
<evidence type="ECO:0000256" key="2">
    <source>
        <dbReference type="ARBA" id="ARBA00022801"/>
    </source>
</evidence>
<comment type="catalytic activity">
    <reaction evidence="3">
        <text>a carboxylic ester + H2O = an alcohol + a carboxylate + H(+)</text>
        <dbReference type="Rhea" id="RHEA:21164"/>
        <dbReference type="ChEBI" id="CHEBI:15377"/>
        <dbReference type="ChEBI" id="CHEBI:15378"/>
        <dbReference type="ChEBI" id="CHEBI:29067"/>
        <dbReference type="ChEBI" id="CHEBI:30879"/>
        <dbReference type="ChEBI" id="CHEBI:33308"/>
        <dbReference type="EC" id="3.1.1.1"/>
    </reaction>
</comment>
<protein>
    <recommendedName>
        <fullName evidence="3">Esterase FrsA</fullName>
        <ecNumber evidence="3">3.1.1.1</ecNumber>
    </recommendedName>
</protein>
<accession>A0A2N3ILT7</accession>
<dbReference type="RefSeq" id="WP_101321342.1">
    <property type="nucleotide sequence ID" value="NZ_CAWNSS010000100.1"/>
</dbReference>
<dbReference type="InterPro" id="IPR029058">
    <property type="entry name" value="AB_hydrolase_fold"/>
</dbReference>
<dbReference type="GO" id="GO:0106435">
    <property type="term" value="F:carboxylesterase activity"/>
    <property type="evidence" value="ECO:0007669"/>
    <property type="project" value="UniProtKB-EC"/>
</dbReference>
<dbReference type="InterPro" id="IPR050261">
    <property type="entry name" value="FrsA_esterase"/>
</dbReference>
<dbReference type="Pfam" id="PF06500">
    <property type="entry name" value="FrsA-like"/>
    <property type="match status" value="1"/>
</dbReference>
<dbReference type="HAMAP" id="MF_01063">
    <property type="entry name" value="FrsA"/>
    <property type="match status" value="1"/>
</dbReference>
<comment type="similarity">
    <text evidence="3">Belongs to the FrsA family.</text>
</comment>